<dbReference type="Pfam" id="PF13535">
    <property type="entry name" value="ATP-grasp_4"/>
    <property type="match status" value="1"/>
</dbReference>
<evidence type="ECO:0000256" key="3">
    <source>
        <dbReference type="ARBA" id="ARBA00022840"/>
    </source>
</evidence>
<keyword evidence="7" id="KW-1185">Reference proteome</keyword>
<dbReference type="InterPro" id="IPR011761">
    <property type="entry name" value="ATP-grasp"/>
</dbReference>
<protein>
    <submittedName>
        <fullName evidence="6">Biotin carboxylase</fullName>
    </submittedName>
</protein>
<dbReference type="GO" id="GO:0046872">
    <property type="term" value="F:metal ion binding"/>
    <property type="evidence" value="ECO:0007669"/>
    <property type="project" value="InterPro"/>
</dbReference>
<organism evidence="6 7">
    <name type="scientific">Nitrosospira briensis</name>
    <dbReference type="NCBI Taxonomy" id="35799"/>
    <lineage>
        <taxon>Bacteria</taxon>
        <taxon>Pseudomonadati</taxon>
        <taxon>Pseudomonadota</taxon>
        <taxon>Betaproteobacteria</taxon>
        <taxon>Nitrosomonadales</taxon>
        <taxon>Nitrosomonadaceae</taxon>
        <taxon>Nitrosospira</taxon>
    </lineage>
</organism>
<evidence type="ECO:0000259" key="5">
    <source>
        <dbReference type="PROSITE" id="PS50975"/>
    </source>
</evidence>
<evidence type="ECO:0000313" key="6">
    <source>
        <dbReference type="EMBL" id="SFN77413.1"/>
    </source>
</evidence>
<dbReference type="PANTHER" id="PTHR43585">
    <property type="entry name" value="FUMIPYRROLE BIOSYNTHESIS PROTEIN C"/>
    <property type="match status" value="1"/>
</dbReference>
<keyword evidence="3 4" id="KW-0067">ATP-binding</keyword>
<dbReference type="OrthoDB" id="5372487at2"/>
<dbReference type="Gene3D" id="3.30.1490.20">
    <property type="entry name" value="ATP-grasp fold, A domain"/>
    <property type="match status" value="1"/>
</dbReference>
<feature type="domain" description="ATP-grasp" evidence="5">
    <location>
        <begin position="120"/>
        <end position="312"/>
    </location>
</feature>
<evidence type="ECO:0000256" key="2">
    <source>
        <dbReference type="ARBA" id="ARBA00022741"/>
    </source>
</evidence>
<accession>A0A1I5BS06</accession>
<dbReference type="GO" id="GO:0005524">
    <property type="term" value="F:ATP binding"/>
    <property type="evidence" value="ECO:0007669"/>
    <property type="project" value="UniProtKB-UniRule"/>
</dbReference>
<dbReference type="GO" id="GO:0016874">
    <property type="term" value="F:ligase activity"/>
    <property type="evidence" value="ECO:0007669"/>
    <property type="project" value="UniProtKB-KW"/>
</dbReference>
<name>A0A1I5BS06_9PROT</name>
<dbReference type="EMBL" id="FOVJ01000003">
    <property type="protein sequence ID" value="SFN77413.1"/>
    <property type="molecule type" value="Genomic_DNA"/>
</dbReference>
<dbReference type="InterPro" id="IPR052032">
    <property type="entry name" value="ATP-dep_AA_Ligase"/>
</dbReference>
<keyword evidence="2 4" id="KW-0547">Nucleotide-binding</keyword>
<reference evidence="7" key="1">
    <citation type="submission" date="2016-10" db="EMBL/GenBank/DDBJ databases">
        <authorList>
            <person name="Varghese N."/>
        </authorList>
    </citation>
    <scope>NUCLEOTIDE SEQUENCE [LARGE SCALE GENOMIC DNA]</scope>
    <source>
        <strain evidence="7">Nsp8</strain>
    </source>
</reference>
<dbReference type="InterPro" id="IPR013815">
    <property type="entry name" value="ATP_grasp_subdomain_1"/>
</dbReference>
<proteinExistence type="predicted"/>
<evidence type="ECO:0000313" key="7">
    <source>
        <dbReference type="Proteomes" id="UP000183107"/>
    </source>
</evidence>
<dbReference type="PROSITE" id="PS50975">
    <property type="entry name" value="ATP_GRASP"/>
    <property type="match status" value="1"/>
</dbReference>
<dbReference type="SUPFAM" id="SSF56059">
    <property type="entry name" value="Glutathione synthetase ATP-binding domain-like"/>
    <property type="match status" value="1"/>
</dbReference>
<dbReference type="RefSeq" id="WP_074796765.1">
    <property type="nucleotide sequence ID" value="NZ_FOVJ01000003.1"/>
</dbReference>
<dbReference type="Proteomes" id="UP000183107">
    <property type="component" value="Unassembled WGS sequence"/>
</dbReference>
<keyword evidence="1" id="KW-0436">Ligase</keyword>
<gene>
    <name evidence="6" type="ORF">SAMN05216386_1790</name>
</gene>
<evidence type="ECO:0000256" key="4">
    <source>
        <dbReference type="PROSITE-ProRule" id="PRU00409"/>
    </source>
</evidence>
<dbReference type="Gene3D" id="3.40.50.20">
    <property type="match status" value="1"/>
</dbReference>
<dbReference type="Gene3D" id="3.30.470.20">
    <property type="entry name" value="ATP-grasp fold, B domain"/>
    <property type="match status" value="1"/>
</dbReference>
<sequence length="444" mass="48966">MTLVAPDFLEGKRLLLLGGTPLMCHVVRKARELGVYTIVTDYYDEHRAPAKVEAEEAYAVSTLNVPGLVDLARTVRADGVFTGYSDITLLPCRAVCDALRLPFYASRTQLEQTLNKRRFKALCRKHGIPVVPDIDPVQLREQPQQAPYPVIIKPADSYSSRGISVCATPAEVAPAIERALSYSGSGEFIAEPYIEADDVYLYLTVQDGILSLSAMADRLMNTEQPGFAPQPMGYLFPSRYIDNWFARLVQPMRSLVADLGLRNGTFFVQGFVLDGTITLFEMGLRLSGGAGYLPIAQENGIDQVKMHVAYALTGQFAGWDLRTADNPRFKRPHCVLVILLRNGIIGRIGGWEQVCAHSAVYATLRLRDEGDVLTEAGTLNQVFARIYLCAADKHRLLVAIAQVRALLSITDIEGASMMLGSFSLDAVPLSWDLQQLSPTRRTLP</sequence>
<dbReference type="AlphaFoldDB" id="A0A1I5BS06"/>
<dbReference type="PANTHER" id="PTHR43585:SF2">
    <property type="entry name" value="ATP-GRASP ENZYME FSQD"/>
    <property type="match status" value="1"/>
</dbReference>
<evidence type="ECO:0000256" key="1">
    <source>
        <dbReference type="ARBA" id="ARBA00022598"/>
    </source>
</evidence>